<dbReference type="GO" id="GO:0005737">
    <property type="term" value="C:cytoplasm"/>
    <property type="evidence" value="ECO:0007669"/>
    <property type="project" value="TreeGrafter"/>
</dbReference>
<evidence type="ECO:0000256" key="5">
    <source>
        <dbReference type="ARBA" id="ARBA00023002"/>
    </source>
</evidence>
<protein>
    <recommendedName>
        <fullName evidence="7">Sorbitol dehydrogenase</fullName>
    </recommendedName>
    <alternativeName>
        <fullName evidence="8">Polyol dehydrogenase</fullName>
    </alternativeName>
</protein>
<evidence type="ECO:0000313" key="14">
    <source>
        <dbReference type="Proteomes" id="UP000663823"/>
    </source>
</evidence>
<dbReference type="InterPro" id="IPR013154">
    <property type="entry name" value="ADH-like_N"/>
</dbReference>
<evidence type="ECO:0000313" key="13">
    <source>
        <dbReference type="EMBL" id="CAF4125051.1"/>
    </source>
</evidence>
<dbReference type="GO" id="GO:0008270">
    <property type="term" value="F:zinc ion binding"/>
    <property type="evidence" value="ECO:0007669"/>
    <property type="project" value="InterPro"/>
</dbReference>
<dbReference type="PANTHER" id="PTHR43161">
    <property type="entry name" value="SORBITOL DEHYDROGENASE"/>
    <property type="match status" value="1"/>
</dbReference>
<dbReference type="InterPro" id="IPR011032">
    <property type="entry name" value="GroES-like_sf"/>
</dbReference>
<organism evidence="12 14">
    <name type="scientific">Rotaria sordida</name>
    <dbReference type="NCBI Taxonomy" id="392033"/>
    <lineage>
        <taxon>Eukaryota</taxon>
        <taxon>Metazoa</taxon>
        <taxon>Spiralia</taxon>
        <taxon>Gnathifera</taxon>
        <taxon>Rotifera</taxon>
        <taxon>Eurotatoria</taxon>
        <taxon>Bdelloidea</taxon>
        <taxon>Philodinida</taxon>
        <taxon>Philodinidae</taxon>
        <taxon>Rotaria</taxon>
    </lineage>
</organism>
<dbReference type="InterPro" id="IPR002328">
    <property type="entry name" value="ADH_Zn_CS"/>
</dbReference>
<dbReference type="Proteomes" id="UP000663823">
    <property type="component" value="Unassembled WGS sequence"/>
</dbReference>
<dbReference type="EMBL" id="CAJOAX010008637">
    <property type="protein sequence ID" value="CAF4038637.1"/>
    <property type="molecule type" value="Genomic_DNA"/>
</dbReference>
<dbReference type="PROSITE" id="PS00059">
    <property type="entry name" value="ADH_ZINC"/>
    <property type="match status" value="1"/>
</dbReference>
<keyword evidence="5" id="KW-0560">Oxidoreductase</keyword>
<evidence type="ECO:0000256" key="6">
    <source>
        <dbReference type="ARBA" id="ARBA00023027"/>
    </source>
</evidence>
<dbReference type="GO" id="GO:0034079">
    <property type="term" value="P:butanediol biosynthetic process"/>
    <property type="evidence" value="ECO:0007669"/>
    <property type="project" value="TreeGrafter"/>
</dbReference>
<dbReference type="EMBL" id="CAJNOU010006858">
    <property type="protein sequence ID" value="CAF1514146.1"/>
    <property type="molecule type" value="Genomic_DNA"/>
</dbReference>
<comment type="caution">
    <text evidence="12">The sequence shown here is derived from an EMBL/GenBank/DDBJ whole genome shotgun (WGS) entry which is preliminary data.</text>
</comment>
<dbReference type="FunFam" id="3.40.50.720:FF:000068">
    <property type="entry name" value="Sorbitol dehydrogenase"/>
    <property type="match status" value="1"/>
</dbReference>
<dbReference type="InterPro" id="IPR013149">
    <property type="entry name" value="ADH-like_C"/>
</dbReference>
<dbReference type="Gene3D" id="3.90.180.10">
    <property type="entry name" value="Medium-chain alcohol dehydrogenases, catalytic domain"/>
    <property type="match status" value="1"/>
</dbReference>
<evidence type="ECO:0000259" key="10">
    <source>
        <dbReference type="SMART" id="SM00829"/>
    </source>
</evidence>
<sequence length="359" mass="39089">MSIATMKAARYYGPKDIRVEETFIPSVNKHQVKIEVKYVGICGTDLHEYTHGPIIVSMKEPHPLTGHCGVTTMGHEFSGVVVEVGDNVDNDRIKIGDRVVVEPIFRNPHSVFTAKGVYNLSEPSGCIGFSTNGAFAKYVVVEDYMIHKIPDSISFEQAALVEPAAVAVHAVRTSGLQLGETCVIFGAGPIGLLCLQAAIAAGTGRIIVVSISEKRLEKARELGATLLINGKEENISQQIKTYTDGLGVDVYFDAAGVQSTFTTGIASLKNGGRAILVALFEKPMILNATDLVMREITVKGVICYRHIFPEVIKLIDSKQMDVERLITKKIKLDNIVKDGFETLAYDHSEIKILVDISSN</sequence>
<accession>A0A819QPW2</accession>
<dbReference type="SUPFAM" id="SSF50129">
    <property type="entry name" value="GroES-like"/>
    <property type="match status" value="1"/>
</dbReference>
<comment type="cofactor">
    <cofactor evidence="1 9">
        <name>Zn(2+)</name>
        <dbReference type="ChEBI" id="CHEBI:29105"/>
    </cofactor>
</comment>
<dbReference type="Proteomes" id="UP000663889">
    <property type="component" value="Unassembled WGS sequence"/>
</dbReference>
<dbReference type="InterPro" id="IPR020843">
    <property type="entry name" value="ER"/>
</dbReference>
<dbReference type="GO" id="GO:0000721">
    <property type="term" value="F:(R,R)-butanediol dehydrogenase activity"/>
    <property type="evidence" value="ECO:0007669"/>
    <property type="project" value="TreeGrafter"/>
</dbReference>
<keyword evidence="4 9" id="KW-0862">Zinc</keyword>
<reference evidence="12" key="1">
    <citation type="submission" date="2021-02" db="EMBL/GenBank/DDBJ databases">
        <authorList>
            <person name="Nowell W R."/>
        </authorList>
    </citation>
    <scope>NUCLEOTIDE SEQUENCE</scope>
</reference>
<keyword evidence="3 9" id="KW-0479">Metal-binding</keyword>
<dbReference type="EMBL" id="CAJOBE010011175">
    <property type="protein sequence ID" value="CAF4125051.1"/>
    <property type="molecule type" value="Genomic_DNA"/>
</dbReference>
<dbReference type="CDD" id="cd08233">
    <property type="entry name" value="butanediol_DH_like"/>
    <property type="match status" value="1"/>
</dbReference>
<keyword evidence="6" id="KW-0520">NAD</keyword>
<evidence type="ECO:0000256" key="7">
    <source>
        <dbReference type="ARBA" id="ARBA00026132"/>
    </source>
</evidence>
<dbReference type="InterPro" id="IPR036291">
    <property type="entry name" value="NAD(P)-bd_dom_sf"/>
</dbReference>
<evidence type="ECO:0000256" key="4">
    <source>
        <dbReference type="ARBA" id="ARBA00022833"/>
    </source>
</evidence>
<proteinExistence type="inferred from homology"/>
<evidence type="ECO:0000313" key="12">
    <source>
        <dbReference type="EMBL" id="CAF4038637.1"/>
    </source>
</evidence>
<feature type="domain" description="Enoyl reductase (ER)" evidence="10">
    <location>
        <begin position="13"/>
        <end position="354"/>
    </location>
</feature>
<dbReference type="AlphaFoldDB" id="A0A819QPW2"/>
<name>A0A819QPW2_9BILA</name>
<evidence type="ECO:0000313" key="11">
    <source>
        <dbReference type="EMBL" id="CAF1514146.1"/>
    </source>
</evidence>
<comment type="similarity">
    <text evidence="2 9">Belongs to the zinc-containing alcohol dehydrogenase family.</text>
</comment>
<dbReference type="PANTHER" id="PTHR43161:SF23">
    <property type="entry name" value="(R,R)-BUTANEDIOL DEHYDROGENASE-RELATED"/>
    <property type="match status" value="1"/>
</dbReference>
<evidence type="ECO:0000256" key="8">
    <source>
        <dbReference type="ARBA" id="ARBA00032485"/>
    </source>
</evidence>
<dbReference type="SMART" id="SM00829">
    <property type="entry name" value="PKS_ER"/>
    <property type="match status" value="1"/>
</dbReference>
<evidence type="ECO:0000256" key="3">
    <source>
        <dbReference type="ARBA" id="ARBA00022723"/>
    </source>
</evidence>
<evidence type="ECO:0000256" key="1">
    <source>
        <dbReference type="ARBA" id="ARBA00001947"/>
    </source>
</evidence>
<dbReference type="Pfam" id="PF00107">
    <property type="entry name" value="ADH_zinc_N"/>
    <property type="match status" value="1"/>
</dbReference>
<dbReference type="Pfam" id="PF08240">
    <property type="entry name" value="ADH_N"/>
    <property type="match status" value="1"/>
</dbReference>
<gene>
    <name evidence="13" type="ORF">FNK824_LOCUS32480</name>
    <name evidence="12" type="ORF">OTI717_LOCUS31010</name>
    <name evidence="11" type="ORF">SEV965_LOCUS36701</name>
</gene>
<dbReference type="Proteomes" id="UP000663874">
    <property type="component" value="Unassembled WGS sequence"/>
</dbReference>
<evidence type="ECO:0000256" key="2">
    <source>
        <dbReference type="ARBA" id="ARBA00008072"/>
    </source>
</evidence>
<dbReference type="Gene3D" id="3.40.50.720">
    <property type="entry name" value="NAD(P)-binding Rossmann-like Domain"/>
    <property type="match status" value="1"/>
</dbReference>
<evidence type="ECO:0000256" key="9">
    <source>
        <dbReference type="RuleBase" id="RU361277"/>
    </source>
</evidence>
<dbReference type="SUPFAM" id="SSF51735">
    <property type="entry name" value="NAD(P)-binding Rossmann-fold domains"/>
    <property type="match status" value="1"/>
</dbReference>